<feature type="region of interest" description="Disordered" evidence="1">
    <location>
        <begin position="79"/>
        <end position="116"/>
    </location>
</feature>
<organism evidence="3 4">
    <name type="scientific">Candidatus Mycolicibacterium alkanivorans</name>
    <dbReference type="NCBI Taxonomy" id="2954114"/>
    <lineage>
        <taxon>Bacteria</taxon>
        <taxon>Bacillati</taxon>
        <taxon>Actinomycetota</taxon>
        <taxon>Actinomycetes</taxon>
        <taxon>Mycobacteriales</taxon>
        <taxon>Mycobacteriaceae</taxon>
        <taxon>Mycolicibacterium</taxon>
    </lineage>
</organism>
<dbReference type="InterPro" id="IPR010982">
    <property type="entry name" value="Lambda_DNA-bd_dom_sf"/>
</dbReference>
<name>A0ABS9YQE8_9MYCO</name>
<evidence type="ECO:0000313" key="4">
    <source>
        <dbReference type="Proteomes" id="UP001139068"/>
    </source>
</evidence>
<dbReference type="RefSeq" id="WP_243069980.1">
    <property type="nucleotide sequence ID" value="NZ_JAIVFL010000001.1"/>
</dbReference>
<dbReference type="Pfam" id="PF13443">
    <property type="entry name" value="HTH_26"/>
    <property type="match status" value="1"/>
</dbReference>
<dbReference type="InterPro" id="IPR001387">
    <property type="entry name" value="Cro/C1-type_HTH"/>
</dbReference>
<accession>A0ABS9YQE8</accession>
<feature type="compositionally biased region" description="Low complexity" evidence="1">
    <location>
        <begin position="84"/>
        <end position="94"/>
    </location>
</feature>
<evidence type="ECO:0000313" key="3">
    <source>
        <dbReference type="EMBL" id="MCI4673442.1"/>
    </source>
</evidence>
<reference evidence="3" key="1">
    <citation type="journal article" date="2022" name="ISME J.">
        <title>Identification of active gaseous-alkane degraders at natural gas seeps.</title>
        <authorList>
            <person name="Farhan Ul Haque M."/>
            <person name="Hernandez M."/>
            <person name="Crombie A.T."/>
            <person name="Murrell J.C."/>
        </authorList>
    </citation>
    <scope>NUCLEOTIDE SEQUENCE</scope>
    <source>
        <strain evidence="3">ANDR5</strain>
    </source>
</reference>
<protein>
    <submittedName>
        <fullName evidence="3">Helix-turn-helix transcriptional regulator</fullName>
    </submittedName>
</protein>
<feature type="domain" description="HTH cro/C1-type" evidence="2">
    <location>
        <begin position="10"/>
        <end position="76"/>
    </location>
</feature>
<dbReference type="Proteomes" id="UP001139068">
    <property type="component" value="Unassembled WGS sequence"/>
</dbReference>
<keyword evidence="4" id="KW-1185">Reference proteome</keyword>
<feature type="compositionally biased region" description="Basic and acidic residues" evidence="1">
    <location>
        <begin position="99"/>
        <end position="116"/>
    </location>
</feature>
<evidence type="ECO:0000256" key="1">
    <source>
        <dbReference type="SAM" id="MobiDB-lite"/>
    </source>
</evidence>
<dbReference type="SUPFAM" id="SSF47413">
    <property type="entry name" value="lambda repressor-like DNA-binding domains"/>
    <property type="match status" value="1"/>
</dbReference>
<dbReference type="EMBL" id="JAIVFL010000001">
    <property type="protein sequence ID" value="MCI4673442.1"/>
    <property type="molecule type" value="Genomic_DNA"/>
</dbReference>
<sequence length="116" mass="12851">MSRVVGYRWHLRLRMAERGMFATTELGPLLAERGVVISREQVYRLAAGTPERLSLHTLAALCDILECTPSDLIEPVVESKSGAKRAAGAKTTTAQSVPRELRPKRARIISDPEDPR</sequence>
<dbReference type="Gene3D" id="1.10.260.40">
    <property type="entry name" value="lambda repressor-like DNA-binding domains"/>
    <property type="match status" value="1"/>
</dbReference>
<comment type="caution">
    <text evidence="3">The sequence shown here is derived from an EMBL/GenBank/DDBJ whole genome shotgun (WGS) entry which is preliminary data.</text>
</comment>
<proteinExistence type="predicted"/>
<evidence type="ECO:0000259" key="2">
    <source>
        <dbReference type="Pfam" id="PF13443"/>
    </source>
</evidence>
<gene>
    <name evidence="3" type="ORF">K9U37_00110</name>
</gene>